<dbReference type="InterPro" id="IPR012341">
    <property type="entry name" value="6hp_glycosidase-like_sf"/>
</dbReference>
<dbReference type="GO" id="GO:0005975">
    <property type="term" value="P:carbohydrate metabolic process"/>
    <property type="evidence" value="ECO:0007669"/>
    <property type="project" value="InterPro"/>
</dbReference>
<feature type="domain" description="Bacterial alpha-L-rhamnosidase N-terminal" evidence="4">
    <location>
        <begin position="54"/>
        <end position="175"/>
    </location>
</feature>
<protein>
    <recommendedName>
        <fullName evidence="2">alpha-L-rhamnosidase</fullName>
        <ecNumber evidence="2">3.2.1.40</ecNumber>
    </recommendedName>
</protein>
<dbReference type="InterPro" id="IPR016007">
    <property type="entry name" value="Alpha_rhamnosid"/>
</dbReference>
<comment type="caution">
    <text evidence="6">The sequence shown here is derived from an EMBL/GenBank/DDBJ whole genome shotgun (WGS) entry which is preliminary data.</text>
</comment>
<dbReference type="OrthoDB" id="10036721at2759"/>
<evidence type="ECO:0000259" key="4">
    <source>
        <dbReference type="Pfam" id="PF08531"/>
    </source>
</evidence>
<proteinExistence type="predicted"/>
<evidence type="ECO:0000256" key="2">
    <source>
        <dbReference type="ARBA" id="ARBA00012652"/>
    </source>
</evidence>
<reference evidence="6 7" key="1">
    <citation type="submission" date="2016-03" db="EMBL/GenBank/DDBJ databases">
        <title>Fine-scale spatial genetic structure of a fungal parasite of coffee scale insects.</title>
        <authorList>
            <person name="Jackson D."/>
            <person name="Zemenick K.A."/>
            <person name="Malloure B."/>
            <person name="Quandt C.A."/>
            <person name="James T.Y."/>
        </authorList>
    </citation>
    <scope>NUCLEOTIDE SEQUENCE [LARGE SCALE GENOMIC DNA]</scope>
    <source>
        <strain evidence="6 7">UM487</strain>
    </source>
</reference>
<dbReference type="InterPro" id="IPR013737">
    <property type="entry name" value="Bac_rhamnosid_N"/>
</dbReference>
<dbReference type="OMA" id="IWELWNG"/>
<dbReference type="InterPro" id="IPR008928">
    <property type="entry name" value="6-hairpin_glycosidase_sf"/>
</dbReference>
<feature type="domain" description="Alpha-L-rhamnosidase concanavalin-like" evidence="3">
    <location>
        <begin position="188"/>
        <end position="233"/>
    </location>
</feature>
<dbReference type="SUPFAM" id="SSF48208">
    <property type="entry name" value="Six-hairpin glycosidases"/>
    <property type="match status" value="1"/>
</dbReference>
<dbReference type="EC" id="3.2.1.40" evidence="2"/>
<dbReference type="InterPro" id="IPR035396">
    <property type="entry name" value="Bac_rhamnosid6H"/>
</dbReference>
<dbReference type="Pfam" id="PF17389">
    <property type="entry name" value="Bac_rhamnosid6H"/>
    <property type="match status" value="2"/>
</dbReference>
<feature type="domain" description="Bacterial alpha-L-rhamnosidase N-terminal" evidence="4">
    <location>
        <begin position="21"/>
        <end position="53"/>
    </location>
</feature>
<dbReference type="PANTHER" id="PTHR33307:SF6">
    <property type="entry name" value="ALPHA-RHAMNOSIDASE (EUROFUNG)-RELATED"/>
    <property type="match status" value="1"/>
</dbReference>
<dbReference type="EMBL" id="LUKN01004633">
    <property type="protein sequence ID" value="OAQ95730.1"/>
    <property type="molecule type" value="Genomic_DNA"/>
</dbReference>
<dbReference type="InterPro" id="IPR008902">
    <property type="entry name" value="Rhamnosid_concanavalin"/>
</dbReference>
<evidence type="ECO:0000259" key="5">
    <source>
        <dbReference type="Pfam" id="PF17389"/>
    </source>
</evidence>
<evidence type="ECO:0000256" key="1">
    <source>
        <dbReference type="ARBA" id="ARBA00001445"/>
    </source>
</evidence>
<dbReference type="Gene3D" id="1.50.10.10">
    <property type="match status" value="1"/>
</dbReference>
<evidence type="ECO:0000313" key="7">
    <source>
        <dbReference type="Proteomes" id="UP000243081"/>
    </source>
</evidence>
<gene>
    <name evidence="6" type="ORF">LLEC1_07683</name>
</gene>
<feature type="domain" description="Alpha-L-rhamnosidase six-hairpin glycosidase" evidence="5">
    <location>
        <begin position="271"/>
        <end position="473"/>
    </location>
</feature>
<dbReference type="GO" id="GO:0030596">
    <property type="term" value="F:alpha-L-rhamnosidase activity"/>
    <property type="evidence" value="ECO:0007669"/>
    <property type="project" value="UniProtKB-EC"/>
</dbReference>
<comment type="catalytic activity">
    <reaction evidence="1">
        <text>Hydrolysis of terminal non-reducing alpha-L-rhamnose residues in alpha-L-rhamnosides.</text>
        <dbReference type="EC" id="3.2.1.40"/>
    </reaction>
</comment>
<keyword evidence="7" id="KW-1185">Reference proteome</keyword>
<feature type="domain" description="Alpha-L-rhamnosidase six-hairpin glycosidase" evidence="5">
    <location>
        <begin position="480"/>
        <end position="534"/>
    </location>
</feature>
<accession>A0A179I258</accession>
<dbReference type="Pfam" id="PF05592">
    <property type="entry name" value="Bac_rhamnosid"/>
    <property type="match status" value="1"/>
</dbReference>
<dbReference type="PANTHER" id="PTHR33307">
    <property type="entry name" value="ALPHA-RHAMNOSIDASE (EUROFUNG)"/>
    <property type="match status" value="1"/>
</dbReference>
<evidence type="ECO:0000259" key="3">
    <source>
        <dbReference type="Pfam" id="PF05592"/>
    </source>
</evidence>
<dbReference type="Gene3D" id="2.60.120.260">
    <property type="entry name" value="Galactose-binding domain-like"/>
    <property type="match status" value="3"/>
</dbReference>
<dbReference type="Proteomes" id="UP000243081">
    <property type="component" value="Unassembled WGS sequence"/>
</dbReference>
<sequence length="598" mass="64942">MTSTPPKHPICLRKEFLAAADIKSTRLYTTALGLYEAHINGLRVGDVVLAPGINKGHNAIGVTVGGGWFMGRIAFSGRDFWANNLGLQVLLTVTTKDGKTTSLPTDETRAASTRPLLPSEIYYGETYDSRLEADTERWTMPSFNSSSSNKLVGVKSLPPFKRQLVSPEGLPVREVQEKQLGKVPKSPCGKTFIYFRQNLVGWLHLNVEGPAGTNITMHHAEVLEKGEIAPAQIDGRPEGTPLDAKAVKAIVVHSGLEQTGWFQCSDALLNNCPQRDERLGWTGDTPAFGPMAKLLYNTGGFWRGWHRDVWSEMKRRGAMKVPFLVPTVPPDNNDPGAAVWSDVVVGGRRGLFRFYGDAGVLAEQFPQGQAWIEAGLDEAGLWKRAPPEDPGAAMTAKALVADAYLIRSTELLANMSSVLGRAAAEKSCRAQHSALREEFATAWNTNGSSLADRTLTAYALALHFDLLPVGNDDDARAASGNKAPSWLYKAAVNGTTTWERWDSMLPDGTVNTGTVTSFNHYTFGAVAHWIHATIGGLAPAEPWWKMSAVEPVPGGGIKSNWWVDAAGSHLELWVPPNAKASVRLPPRRRWHGGGIGIA</sequence>
<dbReference type="Pfam" id="PF08531">
    <property type="entry name" value="Bac_rhamnosid_N"/>
    <property type="match status" value="2"/>
</dbReference>
<dbReference type="AlphaFoldDB" id="A0A179I258"/>
<organism evidence="6 7">
    <name type="scientific">Cordyceps confragosa</name>
    <name type="common">Lecanicillium lecanii</name>
    <dbReference type="NCBI Taxonomy" id="2714763"/>
    <lineage>
        <taxon>Eukaryota</taxon>
        <taxon>Fungi</taxon>
        <taxon>Dikarya</taxon>
        <taxon>Ascomycota</taxon>
        <taxon>Pezizomycotina</taxon>
        <taxon>Sordariomycetes</taxon>
        <taxon>Hypocreomycetidae</taxon>
        <taxon>Hypocreales</taxon>
        <taxon>Cordycipitaceae</taxon>
        <taxon>Akanthomyces</taxon>
    </lineage>
</organism>
<evidence type="ECO:0000313" key="6">
    <source>
        <dbReference type="EMBL" id="OAQ95730.1"/>
    </source>
</evidence>
<name>A0A179I258_CORDF</name>